<dbReference type="Proteomes" id="UP001060215">
    <property type="component" value="Chromosome 7"/>
</dbReference>
<comment type="caution">
    <text evidence="1">The sequence shown here is derived from an EMBL/GenBank/DDBJ whole genome shotgun (WGS) entry which is preliminary data.</text>
</comment>
<sequence>MPNAQYLLFTSIYKLESHIIDTLKSNLGIPIYSIGPTIHYYRLKESFSVTTTGHNNDINYVQWLDSQPKALVLYMSQVKFLGGDKGLVVPWCDQLKVLCHSSVGGFWSHCGWNSTKDGVFAGLPFLTYLIFSDQIPNSKTIVEDWKIGWKVRRGMGADEHLVTREEIAKLIQRFMDLESVEGKEMRRAKELQQICKNATS</sequence>
<protein>
    <submittedName>
        <fullName evidence="1">UDP-glycosyltransferase 87A2</fullName>
    </submittedName>
</protein>
<accession>A0ACC0GYI3</accession>
<reference evidence="1 2" key="1">
    <citation type="journal article" date="2022" name="Plant J.">
        <title>Chromosome-level genome of Camellia lanceoleosa provides a valuable resource for understanding genome evolution and self-incompatibility.</title>
        <authorList>
            <person name="Gong W."/>
            <person name="Xiao S."/>
            <person name="Wang L."/>
            <person name="Liao Z."/>
            <person name="Chang Y."/>
            <person name="Mo W."/>
            <person name="Hu G."/>
            <person name="Li W."/>
            <person name="Zhao G."/>
            <person name="Zhu H."/>
            <person name="Hu X."/>
            <person name="Ji K."/>
            <person name="Xiang X."/>
            <person name="Song Q."/>
            <person name="Yuan D."/>
            <person name="Jin S."/>
            <person name="Zhang L."/>
        </authorList>
    </citation>
    <scope>NUCLEOTIDE SEQUENCE [LARGE SCALE GENOMIC DNA]</scope>
    <source>
        <strain evidence="1">SQ_2022a</strain>
    </source>
</reference>
<dbReference type="EMBL" id="CM045764">
    <property type="protein sequence ID" value="KAI8005602.1"/>
    <property type="molecule type" value="Genomic_DNA"/>
</dbReference>
<proteinExistence type="predicted"/>
<organism evidence="1 2">
    <name type="scientific">Camellia lanceoleosa</name>
    <dbReference type="NCBI Taxonomy" id="1840588"/>
    <lineage>
        <taxon>Eukaryota</taxon>
        <taxon>Viridiplantae</taxon>
        <taxon>Streptophyta</taxon>
        <taxon>Embryophyta</taxon>
        <taxon>Tracheophyta</taxon>
        <taxon>Spermatophyta</taxon>
        <taxon>Magnoliopsida</taxon>
        <taxon>eudicotyledons</taxon>
        <taxon>Gunneridae</taxon>
        <taxon>Pentapetalae</taxon>
        <taxon>asterids</taxon>
        <taxon>Ericales</taxon>
        <taxon>Theaceae</taxon>
        <taxon>Camellia</taxon>
    </lineage>
</organism>
<evidence type="ECO:0000313" key="2">
    <source>
        <dbReference type="Proteomes" id="UP001060215"/>
    </source>
</evidence>
<keyword evidence="2" id="KW-1185">Reference proteome</keyword>
<gene>
    <name evidence="1" type="ORF">LOK49_LG07G00619</name>
</gene>
<evidence type="ECO:0000313" key="1">
    <source>
        <dbReference type="EMBL" id="KAI8005602.1"/>
    </source>
</evidence>
<name>A0ACC0GYI3_9ERIC</name>